<organism evidence="1 2">
    <name type="scientific">Marinobacter vulgaris</name>
    <dbReference type="NCBI Taxonomy" id="1928331"/>
    <lineage>
        <taxon>Bacteria</taxon>
        <taxon>Pseudomonadati</taxon>
        <taxon>Pseudomonadota</taxon>
        <taxon>Gammaproteobacteria</taxon>
        <taxon>Pseudomonadales</taxon>
        <taxon>Marinobacteraceae</taxon>
        <taxon>Marinobacter</taxon>
    </lineage>
</organism>
<evidence type="ECO:0000313" key="1">
    <source>
        <dbReference type="EMBL" id="PXX90458.1"/>
    </source>
</evidence>
<dbReference type="EMBL" id="QFWX01000005">
    <property type="protein sequence ID" value="PXX90458.1"/>
    <property type="molecule type" value="Genomic_DNA"/>
</dbReference>
<proteinExistence type="predicted"/>
<dbReference type="Proteomes" id="UP000253987">
    <property type="component" value="Unassembled WGS sequence"/>
</dbReference>
<evidence type="ECO:0000313" key="2">
    <source>
        <dbReference type="Proteomes" id="UP000253987"/>
    </source>
</evidence>
<protein>
    <recommendedName>
        <fullName evidence="3">Tetratricopeptide repeat protein</fullName>
    </recommendedName>
</protein>
<sequence>MVRVIRAGRSSVCGLVVALLLMAGHVSALEPEHEIRRLMLATEEAVAAENWGEAGEYLNRLQQLEGEKPADYFYYRGRVMLESGHFNESRAALEKYVSEAGAEGDYYNDALKLITRVEKTRKQEGARASQSGQNASEPVAIIEPAGTETVEQLKQLYLADSDAEALVIHANTLLEGAGWREDQRIVRLDQPADIAYKLDRRNDLISIQEARREDSGRVVRTAESLGVFGVNPQVEWNCESATDSCWIYDPRDGSRLMKLSQDRERAQEIARTLGRLIKTMQGVDQPRS</sequence>
<name>A0A2V3ZMQ1_9GAMM</name>
<gene>
    <name evidence="1" type="ORF">DIT71_13305</name>
</gene>
<dbReference type="InterPro" id="IPR011990">
    <property type="entry name" value="TPR-like_helical_dom_sf"/>
</dbReference>
<keyword evidence="2" id="KW-1185">Reference proteome</keyword>
<dbReference type="OrthoDB" id="6357069at2"/>
<dbReference type="SUPFAM" id="SSF48452">
    <property type="entry name" value="TPR-like"/>
    <property type="match status" value="1"/>
</dbReference>
<reference evidence="2" key="1">
    <citation type="submission" date="2018-05" db="EMBL/GenBank/DDBJ databases">
        <authorList>
            <person name="Lu D."/>
        </authorList>
    </citation>
    <scope>NUCLEOTIDE SEQUENCE [LARGE SCALE GENOMIC DNA]</scope>
    <source>
        <strain evidence="2">F01</strain>
    </source>
</reference>
<reference evidence="1 2" key="2">
    <citation type="submission" date="2018-06" db="EMBL/GenBank/DDBJ databases">
        <title>Marinobactersediminissp. nov, a moderately halophilic bacterium isolated from marine solar saltern.</title>
        <authorList>
            <person name="Zhang Y."/>
        </authorList>
    </citation>
    <scope>NUCLEOTIDE SEQUENCE [LARGE SCALE GENOMIC DNA]</scope>
    <source>
        <strain evidence="1 2">F01</strain>
    </source>
</reference>
<evidence type="ECO:0008006" key="3">
    <source>
        <dbReference type="Google" id="ProtNLM"/>
    </source>
</evidence>
<comment type="caution">
    <text evidence="1">The sequence shown here is derived from an EMBL/GenBank/DDBJ whole genome shotgun (WGS) entry which is preliminary data.</text>
</comment>
<dbReference type="RefSeq" id="WP_114613697.1">
    <property type="nucleotide sequence ID" value="NZ_QFWX01000005.1"/>
</dbReference>
<accession>A0A2V3ZMQ1</accession>
<dbReference type="AlphaFoldDB" id="A0A2V3ZMQ1"/>